<organism evidence="2">
    <name type="scientific">Ixodes ricinus</name>
    <name type="common">Common tick</name>
    <name type="synonym">Acarus ricinus</name>
    <dbReference type="NCBI Taxonomy" id="34613"/>
    <lineage>
        <taxon>Eukaryota</taxon>
        <taxon>Metazoa</taxon>
        <taxon>Ecdysozoa</taxon>
        <taxon>Arthropoda</taxon>
        <taxon>Chelicerata</taxon>
        <taxon>Arachnida</taxon>
        <taxon>Acari</taxon>
        <taxon>Parasitiformes</taxon>
        <taxon>Ixodida</taxon>
        <taxon>Ixodoidea</taxon>
        <taxon>Ixodidae</taxon>
        <taxon>Ixodinae</taxon>
        <taxon>Ixodes</taxon>
    </lineage>
</organism>
<dbReference type="PANTHER" id="PTHR31058:SF2">
    <property type="entry name" value="ZINC FINGER C4H2 DOMAIN-CONTAINING PROTEIN"/>
    <property type="match status" value="1"/>
</dbReference>
<protein>
    <submittedName>
        <fullName evidence="2">Uncharacterized protein</fullName>
    </submittedName>
</protein>
<keyword evidence="1" id="KW-0175">Coiled coil</keyword>
<proteinExistence type="evidence at transcript level"/>
<evidence type="ECO:0000256" key="1">
    <source>
        <dbReference type="SAM" id="Coils"/>
    </source>
</evidence>
<dbReference type="AlphaFoldDB" id="V5HRL1"/>
<dbReference type="GO" id="GO:0005634">
    <property type="term" value="C:nucleus"/>
    <property type="evidence" value="ECO:0007669"/>
    <property type="project" value="TreeGrafter"/>
</dbReference>
<evidence type="ECO:0000313" key="2">
    <source>
        <dbReference type="EMBL" id="JAB80849.1"/>
    </source>
</evidence>
<feature type="coiled-coil region" evidence="1">
    <location>
        <begin position="21"/>
        <end position="65"/>
    </location>
</feature>
<name>V5HRL1_IXORI</name>
<dbReference type="InterPro" id="IPR018482">
    <property type="entry name" value="Znf-C4H2"/>
</dbReference>
<dbReference type="GO" id="GO:0045666">
    <property type="term" value="P:positive regulation of neuron differentiation"/>
    <property type="evidence" value="ECO:0007669"/>
    <property type="project" value="TreeGrafter"/>
</dbReference>
<sequence>MTDEAAIMGKLECLKEIRARTVQMEKLKSRLRHEIESTENEERCLQEYRHEMELLLQEKMAHVEELRQIHADINVMETVIKQSEEDRNKHLDGAKQMHHEYKPLKDLVDKLRLEIGLQKLPELHEEDQTFKPESVVTSICTLGQMQKDQPLGDQCVVINMCLGEGDHKVLPFWWHQKN</sequence>
<reference evidence="2" key="1">
    <citation type="journal article" date="2015" name="Sci. Rep.">
        <title>Tissue- and time-dependent transcription in Ixodes ricinus salivary glands and midguts when blood feeding on the vertebrate host.</title>
        <authorList>
            <person name="Kotsyfakis M."/>
            <person name="Schwarz A."/>
            <person name="Erhart J."/>
            <person name="Ribeiro J.M."/>
        </authorList>
    </citation>
    <scope>NUCLEOTIDE SEQUENCE</scope>
    <source>
        <tissue evidence="2">Salivary gland and midgut</tissue>
    </source>
</reference>
<dbReference type="EMBL" id="GANP01003619">
    <property type="protein sequence ID" value="JAB80849.1"/>
    <property type="molecule type" value="mRNA"/>
</dbReference>
<dbReference type="PANTHER" id="PTHR31058">
    <property type="entry name" value="ZINC FINGER C4H2 DOMAIN-CONTAINING PROTEIN"/>
    <property type="match status" value="1"/>
</dbReference>
<dbReference type="Pfam" id="PF10146">
    <property type="entry name" value="zf-C4H2"/>
    <property type="match status" value="1"/>
</dbReference>
<accession>V5HRL1</accession>